<evidence type="ECO:0000256" key="1">
    <source>
        <dbReference type="ARBA" id="ARBA00000027"/>
    </source>
</evidence>
<accession>R7TYF7</accession>
<dbReference type="Proteomes" id="UP000014760">
    <property type="component" value="Unassembled WGS sequence"/>
</dbReference>
<keyword evidence="7 18" id="KW-0479">Metal-binding</keyword>
<evidence type="ECO:0000256" key="6">
    <source>
        <dbReference type="ARBA" id="ARBA00019527"/>
    </source>
</evidence>
<dbReference type="STRING" id="283909.R7TYF7"/>
<proteinExistence type="inferred from homology"/>
<dbReference type="SUPFAM" id="SSF53649">
    <property type="entry name" value="Alkaline phosphatase-like"/>
    <property type="match status" value="1"/>
</dbReference>
<dbReference type="InterPro" id="IPR000917">
    <property type="entry name" value="Sulfatase_N"/>
</dbReference>
<evidence type="ECO:0000256" key="2">
    <source>
        <dbReference type="ARBA" id="ARBA00004371"/>
    </source>
</evidence>
<evidence type="ECO:0000256" key="17">
    <source>
        <dbReference type="PIRSR" id="PIRSR635626-1"/>
    </source>
</evidence>
<dbReference type="InterPro" id="IPR050738">
    <property type="entry name" value="Sulfatase"/>
</dbReference>
<evidence type="ECO:0000256" key="13">
    <source>
        <dbReference type="ARBA" id="ARBA00023228"/>
    </source>
</evidence>
<reference evidence="24" key="3">
    <citation type="submission" date="2015-06" db="UniProtKB">
        <authorList>
            <consortium name="EnsemblMetazoa"/>
        </authorList>
    </citation>
    <scope>IDENTIFICATION</scope>
</reference>
<keyword evidence="9" id="KW-0378">Hydrolase</keyword>
<keyword evidence="12" id="KW-0325">Glycoprotein</keyword>
<evidence type="ECO:0000256" key="11">
    <source>
        <dbReference type="ARBA" id="ARBA00023157"/>
    </source>
</evidence>
<evidence type="ECO:0000256" key="7">
    <source>
        <dbReference type="ARBA" id="ARBA00022723"/>
    </source>
</evidence>
<dbReference type="HOGENOM" id="CLU_006332_13_5_1"/>
<dbReference type="Pfam" id="PF00884">
    <property type="entry name" value="Sulfatase"/>
    <property type="match status" value="1"/>
</dbReference>
<feature type="signal peptide" evidence="21">
    <location>
        <begin position="1"/>
        <end position="24"/>
    </location>
</feature>
<dbReference type="GO" id="GO:0046872">
    <property type="term" value="F:metal ion binding"/>
    <property type="evidence" value="ECO:0007669"/>
    <property type="project" value="UniProtKB-KW"/>
</dbReference>
<evidence type="ECO:0000313" key="24">
    <source>
        <dbReference type="EnsemblMetazoa" id="CapteP113428"/>
    </source>
</evidence>
<keyword evidence="11" id="KW-1015">Disulfide bond</keyword>
<keyword evidence="10 18" id="KW-0106">Calcium</keyword>
<feature type="binding site" evidence="18">
    <location>
        <position position="282"/>
    </location>
    <ligand>
        <name>Ca(2+)</name>
        <dbReference type="ChEBI" id="CHEBI:29108"/>
    </ligand>
</feature>
<feature type="active site" evidence="17">
    <location>
        <position position="138"/>
    </location>
</feature>
<evidence type="ECO:0000256" key="5">
    <source>
        <dbReference type="ARBA" id="ARBA00012117"/>
    </source>
</evidence>
<dbReference type="InterPro" id="IPR024607">
    <property type="entry name" value="Sulfatase_CS"/>
</dbReference>
<dbReference type="OMA" id="ESAEYYP"/>
<evidence type="ECO:0000256" key="18">
    <source>
        <dbReference type="PIRSR" id="PIRSR635626-2"/>
    </source>
</evidence>
<dbReference type="InterPro" id="IPR035626">
    <property type="entry name" value="GALNS"/>
</dbReference>
<evidence type="ECO:0000256" key="20">
    <source>
        <dbReference type="PIRSR" id="PIRSR635626-4"/>
    </source>
</evidence>
<dbReference type="GO" id="GO:0005764">
    <property type="term" value="C:lysosome"/>
    <property type="evidence" value="ECO:0007669"/>
    <property type="project" value="UniProtKB-SubCell"/>
</dbReference>
<evidence type="ECO:0000256" key="15">
    <source>
        <dbReference type="ARBA" id="ARBA00032952"/>
    </source>
</evidence>
<comment type="cofactor">
    <cofactor evidence="18">
        <name>Ca(2+)</name>
        <dbReference type="ChEBI" id="CHEBI:29108"/>
    </cofactor>
    <text evidence="18">Binds 1 Ca(2+) ion per subunit.</text>
</comment>
<feature type="domain" description="Sulfatase N-terminal" evidence="22">
    <location>
        <begin position="27"/>
        <end position="352"/>
    </location>
</feature>
<dbReference type="CDD" id="cd16157">
    <property type="entry name" value="GALNS"/>
    <property type="match status" value="1"/>
</dbReference>
<dbReference type="EMBL" id="KB308952">
    <property type="protein sequence ID" value="ELT96000.1"/>
    <property type="molecule type" value="Genomic_DNA"/>
</dbReference>
<gene>
    <name evidence="23" type="ORF">CAPTEDRAFT_113428</name>
</gene>
<evidence type="ECO:0000256" key="19">
    <source>
        <dbReference type="PIRSR" id="PIRSR635626-3"/>
    </source>
</evidence>
<feature type="binding site" evidence="18">
    <location>
        <position position="36"/>
    </location>
    <ligand>
        <name>Ca(2+)</name>
        <dbReference type="ChEBI" id="CHEBI:29108"/>
    </ligand>
</feature>
<dbReference type="Gene3D" id="3.40.720.10">
    <property type="entry name" value="Alkaline Phosphatase, subunit A"/>
    <property type="match status" value="1"/>
</dbReference>
<feature type="active site" description="Nucleophile" evidence="17">
    <location>
        <position position="75"/>
    </location>
</feature>
<keyword evidence="25" id="KW-1185">Reference proteome</keyword>
<dbReference type="GO" id="GO:0004065">
    <property type="term" value="F:arylsulfatase activity"/>
    <property type="evidence" value="ECO:0007669"/>
    <property type="project" value="TreeGrafter"/>
</dbReference>
<dbReference type="Pfam" id="PF14707">
    <property type="entry name" value="Sulfatase_C"/>
    <property type="match status" value="1"/>
</dbReference>
<sequence length="521" mass="59184">MEKSSRCISISLILLLYLVPSCLSRKPNIIVMLMDDMGWGDLGSYGHPARETPNLDRMAAEGMLFTDFYSAAGICSPSRASVMTGRLPIRNGFYSTNQFAKNSYLPQDVMGGISDSEVLFPELLKQNGYRNKIVGKWHLGHREQFLPLQHGFDEWFGAPDCHYKYDDKVMPNIPVYKDSLMQGRYYDHFKIDIKTGLSNLTQLYIQEALDFLEKERDRPFFLYWAPDATHTPLYASEKFRGKSERGLYGDAVMELDSGVGKILNKLKELGIENNTFAFFSSDNGAATYAFTEVSIIISGGSNGPFLCGKQTTFEGGMREPALAWWPTKIRPGSISKQVGNLMDIFSTVLKITSIPHPKGLYLDGVDLSSVLFNSKEFDRPVFYYRNDALFKVRYGQYKAHFYTWDTPEDAQRLGYHYCPGQFVPKVTTALLTNYTDQPLLFHLGKDPGEKFIIDASSVEYSIAMKQISSVVKEHLRTLVRGEPQFDWCDLAVQNWSPSGCEKINSCFTAPLSYPYRCHWPY</sequence>
<name>R7TYF7_CAPTE</name>
<dbReference type="OrthoDB" id="103349at2759"/>
<feature type="binding site" evidence="18">
    <location>
        <position position="283"/>
    </location>
    <ligand>
        <name>Ca(2+)</name>
        <dbReference type="ChEBI" id="CHEBI:29108"/>
    </ligand>
</feature>
<evidence type="ECO:0000256" key="3">
    <source>
        <dbReference type="ARBA" id="ARBA00008779"/>
    </source>
</evidence>
<evidence type="ECO:0000256" key="14">
    <source>
        <dbReference type="ARBA" id="ARBA00030478"/>
    </source>
</evidence>
<feature type="glycosylation site" description="N-linked (GlcNAc...) asparagine" evidence="19">
    <location>
        <position position="199"/>
    </location>
</feature>
<evidence type="ECO:0000256" key="8">
    <source>
        <dbReference type="ARBA" id="ARBA00022729"/>
    </source>
</evidence>
<protein>
    <recommendedName>
        <fullName evidence="6">N-acetylgalactosamine-6-sulfatase</fullName>
        <ecNumber evidence="5">3.1.6.4</ecNumber>
    </recommendedName>
    <alternativeName>
        <fullName evidence="16">Chondroitinsulfatase</fullName>
    </alternativeName>
    <alternativeName>
        <fullName evidence="14">Galactose-6-sulfate sulfatase</fullName>
    </alternativeName>
    <alternativeName>
        <fullName evidence="15">N-acetylgalactosamine-6-sulfate sulfatase</fullName>
    </alternativeName>
</protein>
<evidence type="ECO:0000256" key="21">
    <source>
        <dbReference type="SAM" id="SignalP"/>
    </source>
</evidence>
<dbReference type="InterPro" id="IPR017850">
    <property type="entry name" value="Alkaline_phosphatase_core_sf"/>
</dbReference>
<dbReference type="AlphaFoldDB" id="R7TYF7"/>
<reference evidence="23 25" key="2">
    <citation type="journal article" date="2013" name="Nature">
        <title>Insights into bilaterian evolution from three spiralian genomes.</title>
        <authorList>
            <person name="Simakov O."/>
            <person name="Marletaz F."/>
            <person name="Cho S.J."/>
            <person name="Edsinger-Gonzales E."/>
            <person name="Havlak P."/>
            <person name="Hellsten U."/>
            <person name="Kuo D.H."/>
            <person name="Larsson T."/>
            <person name="Lv J."/>
            <person name="Arendt D."/>
            <person name="Savage R."/>
            <person name="Osoegawa K."/>
            <person name="de Jong P."/>
            <person name="Grimwood J."/>
            <person name="Chapman J.A."/>
            <person name="Shapiro H."/>
            <person name="Aerts A."/>
            <person name="Otillar R.P."/>
            <person name="Terry A.Y."/>
            <person name="Boore J.L."/>
            <person name="Grigoriev I.V."/>
            <person name="Lindberg D.R."/>
            <person name="Seaver E.C."/>
            <person name="Weisblat D.A."/>
            <person name="Putnam N.H."/>
            <person name="Rokhsar D.S."/>
        </authorList>
    </citation>
    <scope>NUCLEOTIDE SEQUENCE</scope>
    <source>
        <strain evidence="23 25">I ESC-2004</strain>
    </source>
</reference>
<comment type="subunit">
    <text evidence="4">Homodimer.</text>
</comment>
<organism evidence="23">
    <name type="scientific">Capitella teleta</name>
    <name type="common">Polychaete worm</name>
    <dbReference type="NCBI Taxonomy" id="283909"/>
    <lineage>
        <taxon>Eukaryota</taxon>
        <taxon>Metazoa</taxon>
        <taxon>Spiralia</taxon>
        <taxon>Lophotrochozoa</taxon>
        <taxon>Annelida</taxon>
        <taxon>Polychaeta</taxon>
        <taxon>Sedentaria</taxon>
        <taxon>Scolecida</taxon>
        <taxon>Capitellidae</taxon>
        <taxon>Capitella</taxon>
    </lineage>
</organism>
<feature type="chain" id="PRO_5008787462" description="N-acetylgalactosamine-6-sulfatase" evidence="21">
    <location>
        <begin position="25"/>
        <end position="521"/>
    </location>
</feature>
<keyword evidence="8 21" id="KW-0732">Signal</keyword>
<dbReference type="EC" id="3.1.6.4" evidence="5"/>
<evidence type="ECO:0000256" key="12">
    <source>
        <dbReference type="ARBA" id="ARBA00023180"/>
    </source>
</evidence>
<dbReference type="PANTHER" id="PTHR42693:SF47">
    <property type="entry name" value="N-ACETYLGALACTOSAMINE-6-SULFATASE"/>
    <property type="match status" value="1"/>
</dbReference>
<dbReference type="GO" id="GO:0043890">
    <property type="term" value="F:N-acetylgalactosamine-6-sulfatase activity"/>
    <property type="evidence" value="ECO:0007669"/>
    <property type="project" value="UniProtKB-EC"/>
</dbReference>
<reference evidence="25" key="1">
    <citation type="submission" date="2012-12" db="EMBL/GenBank/DDBJ databases">
        <authorList>
            <person name="Hellsten U."/>
            <person name="Grimwood J."/>
            <person name="Chapman J.A."/>
            <person name="Shapiro H."/>
            <person name="Aerts A."/>
            <person name="Otillar R.P."/>
            <person name="Terry A.Y."/>
            <person name="Boore J.L."/>
            <person name="Simakov O."/>
            <person name="Marletaz F."/>
            <person name="Cho S.-J."/>
            <person name="Edsinger-Gonzales E."/>
            <person name="Havlak P."/>
            <person name="Kuo D.-H."/>
            <person name="Larsson T."/>
            <person name="Lv J."/>
            <person name="Arendt D."/>
            <person name="Savage R."/>
            <person name="Osoegawa K."/>
            <person name="de Jong P."/>
            <person name="Lindberg D.R."/>
            <person name="Seaver E.C."/>
            <person name="Weisblat D.A."/>
            <person name="Putnam N.H."/>
            <person name="Grigoriev I.V."/>
            <person name="Rokhsar D.S."/>
        </authorList>
    </citation>
    <scope>NUCLEOTIDE SEQUENCE</scope>
    <source>
        <strain evidence="25">I ESC-2004</strain>
    </source>
</reference>
<evidence type="ECO:0000256" key="4">
    <source>
        <dbReference type="ARBA" id="ARBA00011738"/>
    </source>
</evidence>
<dbReference type="Gene3D" id="3.30.1120.10">
    <property type="match status" value="1"/>
</dbReference>
<dbReference type="PANTHER" id="PTHR42693">
    <property type="entry name" value="ARYLSULFATASE FAMILY MEMBER"/>
    <property type="match status" value="1"/>
</dbReference>
<dbReference type="PROSITE" id="PS00523">
    <property type="entry name" value="SULFATASE_1"/>
    <property type="match status" value="1"/>
</dbReference>
<comment type="similarity">
    <text evidence="3">Belongs to the sulfatase family.</text>
</comment>
<evidence type="ECO:0000256" key="16">
    <source>
        <dbReference type="ARBA" id="ARBA00033059"/>
    </source>
</evidence>
<evidence type="ECO:0000256" key="10">
    <source>
        <dbReference type="ARBA" id="ARBA00022837"/>
    </source>
</evidence>
<comment type="catalytic activity">
    <reaction evidence="1">
        <text>Hydrolysis of the 6-sulfate groups of the N-acetyl-D-galactosamine 6-sulfate units of chondroitin sulfate and of the D-galactose 6-sulfate units of keratan sulfate.</text>
        <dbReference type="EC" id="3.1.6.4"/>
    </reaction>
</comment>
<comment type="subcellular location">
    <subcellularLocation>
        <location evidence="2">Lysosome</location>
    </subcellularLocation>
</comment>
<evidence type="ECO:0000313" key="25">
    <source>
        <dbReference type="Proteomes" id="UP000014760"/>
    </source>
</evidence>
<feature type="binding site" description="via 3-oxoalanine" evidence="18">
    <location>
        <position position="75"/>
    </location>
    <ligand>
        <name>Ca(2+)</name>
        <dbReference type="ChEBI" id="CHEBI:29108"/>
    </ligand>
</feature>
<keyword evidence="13" id="KW-0458">Lysosome</keyword>
<dbReference type="EMBL" id="AMQN01011579">
    <property type="status" value="NOT_ANNOTATED_CDS"/>
    <property type="molecule type" value="Genomic_DNA"/>
</dbReference>
<feature type="modified residue" description="3-oxoalanine (Cys)" evidence="20">
    <location>
        <position position="75"/>
    </location>
</feature>
<evidence type="ECO:0000313" key="23">
    <source>
        <dbReference type="EMBL" id="ELT96000.1"/>
    </source>
</evidence>
<evidence type="ECO:0000259" key="22">
    <source>
        <dbReference type="Pfam" id="PF00884"/>
    </source>
</evidence>
<feature type="binding site" evidence="18">
    <location>
        <position position="35"/>
    </location>
    <ligand>
        <name>Ca(2+)</name>
        <dbReference type="ChEBI" id="CHEBI:29108"/>
    </ligand>
</feature>
<dbReference type="EnsemblMetazoa" id="CapteT113428">
    <property type="protein sequence ID" value="CapteP113428"/>
    <property type="gene ID" value="CapteG113428"/>
</dbReference>
<dbReference type="FunFam" id="3.40.720.10:FF:000021">
    <property type="entry name" value="Galactosamine (N-acetyl)-6-sulfatase"/>
    <property type="match status" value="1"/>
</dbReference>
<evidence type="ECO:0000256" key="9">
    <source>
        <dbReference type="ARBA" id="ARBA00022801"/>
    </source>
</evidence>